<dbReference type="CDD" id="cd09859">
    <property type="entry name" value="PIN_53EXO"/>
    <property type="match status" value="1"/>
</dbReference>
<dbReference type="FunFam" id="3.40.50.1010:FF:000001">
    <property type="entry name" value="DNA polymerase I"/>
    <property type="match status" value="1"/>
</dbReference>
<keyword evidence="9" id="KW-0378">Hydrolase</keyword>
<dbReference type="SUPFAM" id="SSF53098">
    <property type="entry name" value="Ribonuclease H-like"/>
    <property type="match status" value="1"/>
</dbReference>
<dbReference type="InterPro" id="IPR002421">
    <property type="entry name" value="5-3_exonuclease"/>
</dbReference>
<dbReference type="KEGG" id="mre:K649_11105"/>
<keyword evidence="11" id="KW-0269">Exonuclease</keyword>
<dbReference type="InterPro" id="IPR008918">
    <property type="entry name" value="HhH2"/>
</dbReference>
<dbReference type="InterPro" id="IPR036844">
    <property type="entry name" value="Hint_dom_sf"/>
</dbReference>
<evidence type="ECO:0000256" key="4">
    <source>
        <dbReference type="ARBA" id="ARBA00022679"/>
    </source>
</evidence>
<dbReference type="SUPFAM" id="SSF47807">
    <property type="entry name" value="5' to 3' exonuclease, C-terminal subdomain"/>
    <property type="match status" value="1"/>
</dbReference>
<dbReference type="InterPro" id="IPR036279">
    <property type="entry name" value="5-3_exonuclease_C_sf"/>
</dbReference>
<dbReference type="InterPro" id="IPR003587">
    <property type="entry name" value="Hint_dom_N"/>
</dbReference>
<dbReference type="InterPro" id="IPR015361">
    <property type="entry name" value="Taq_pol_thermo_exonuc"/>
</dbReference>
<dbReference type="AlphaFoldDB" id="D3PLE6"/>
<evidence type="ECO:0000256" key="13">
    <source>
        <dbReference type="ARBA" id="ARBA00023000"/>
    </source>
</evidence>
<dbReference type="InterPro" id="IPR002298">
    <property type="entry name" value="DNA_polymerase_A"/>
</dbReference>
<evidence type="ECO:0000256" key="10">
    <source>
        <dbReference type="ARBA" id="ARBA00022813"/>
    </source>
</evidence>
<dbReference type="PROSITE" id="PS50818">
    <property type="entry name" value="INTEIN_C_TER"/>
    <property type="match status" value="1"/>
</dbReference>
<dbReference type="SUPFAM" id="SSF56672">
    <property type="entry name" value="DNA/RNA polymerases"/>
    <property type="match status" value="2"/>
</dbReference>
<evidence type="ECO:0000256" key="15">
    <source>
        <dbReference type="ARBA" id="ARBA00023204"/>
    </source>
</evidence>
<dbReference type="KEGG" id="mrb:Mrub_2285"/>
<dbReference type="FunFam" id="1.10.150.20:FF:000003">
    <property type="entry name" value="DNA polymerase I"/>
    <property type="match status" value="1"/>
</dbReference>
<keyword evidence="14" id="KW-0238">DNA-binding</keyword>
<dbReference type="Gene3D" id="3.30.70.370">
    <property type="match status" value="2"/>
</dbReference>
<dbReference type="InterPro" id="IPR012337">
    <property type="entry name" value="RNaseH-like_sf"/>
</dbReference>
<dbReference type="OrthoDB" id="9806424at2"/>
<evidence type="ECO:0000256" key="1">
    <source>
        <dbReference type="ARBA" id="ARBA00007705"/>
    </source>
</evidence>
<dbReference type="PATRIC" id="fig|504728.9.peg.2289"/>
<dbReference type="Proteomes" id="UP000013026">
    <property type="component" value="Chromosome"/>
</dbReference>
<dbReference type="SUPFAM" id="SSF51294">
    <property type="entry name" value="Hedgehog/intein (Hint) domain"/>
    <property type="match status" value="1"/>
</dbReference>
<dbReference type="Pfam" id="PF02739">
    <property type="entry name" value="5_3_exonuc_N"/>
    <property type="match status" value="1"/>
</dbReference>
<dbReference type="CDD" id="cd09898">
    <property type="entry name" value="H3TH_53EXO"/>
    <property type="match status" value="1"/>
</dbReference>
<dbReference type="InterPro" id="IPR006142">
    <property type="entry name" value="INTEIN"/>
</dbReference>
<dbReference type="NCBIfam" id="TIGR01443">
    <property type="entry name" value="intein_Cterm"/>
    <property type="match status" value="1"/>
</dbReference>
<dbReference type="GO" id="GO:0008409">
    <property type="term" value="F:5'-3' exonuclease activity"/>
    <property type="evidence" value="ECO:0007669"/>
    <property type="project" value="InterPro"/>
</dbReference>
<dbReference type="GO" id="GO:0003887">
    <property type="term" value="F:DNA-directed DNA polymerase activity"/>
    <property type="evidence" value="ECO:0007669"/>
    <property type="project" value="UniProtKB-KW"/>
</dbReference>
<dbReference type="SUPFAM" id="SSF88723">
    <property type="entry name" value="PIN domain-like"/>
    <property type="match status" value="1"/>
</dbReference>
<dbReference type="Pfam" id="PF14528">
    <property type="entry name" value="LAGLIDADG_3"/>
    <property type="match status" value="1"/>
</dbReference>
<evidence type="ECO:0000256" key="2">
    <source>
        <dbReference type="ARBA" id="ARBA00012417"/>
    </source>
</evidence>
<evidence type="ECO:0000256" key="6">
    <source>
        <dbReference type="ARBA" id="ARBA00022705"/>
    </source>
</evidence>
<dbReference type="InterPro" id="IPR036397">
    <property type="entry name" value="RNaseH_sf"/>
</dbReference>
<reference evidence="19 21" key="3">
    <citation type="submission" date="2013-04" db="EMBL/GenBank/DDBJ databases">
        <authorList>
            <person name="Chin J."/>
            <person name="Alexander D.H."/>
            <person name="Marks P."/>
            <person name="Korlach J."/>
            <person name="Clum A."/>
            <person name="Copeland A."/>
        </authorList>
    </citation>
    <scope>NUCLEOTIDE SEQUENCE [LARGE SCALE GENOMIC DNA]</scope>
    <source>
        <strain evidence="21">ATCC 35948 / DSM 1279 / VKM B-1258 / 21</strain>
        <strain evidence="19">DSM 1279</strain>
    </source>
</reference>
<dbReference type="SUPFAM" id="SSF55608">
    <property type="entry name" value="Homing endonucleases"/>
    <property type="match status" value="1"/>
</dbReference>
<evidence type="ECO:0000256" key="3">
    <source>
        <dbReference type="ARBA" id="ARBA00021109"/>
    </source>
</evidence>
<evidence type="ECO:0000256" key="14">
    <source>
        <dbReference type="ARBA" id="ARBA00023125"/>
    </source>
</evidence>
<proteinExistence type="inferred from homology"/>
<dbReference type="EC" id="2.7.7.7" evidence="2"/>
<keyword evidence="10" id="KW-0068">Autocatalytic cleavage</keyword>
<keyword evidence="6" id="KW-0235">DNA replication</keyword>
<dbReference type="Gene3D" id="3.40.50.1010">
    <property type="entry name" value="5'-nuclease"/>
    <property type="match status" value="1"/>
</dbReference>
<evidence type="ECO:0000259" key="17">
    <source>
        <dbReference type="PROSITE" id="PS50819"/>
    </source>
</evidence>
<dbReference type="SMART" id="SM00306">
    <property type="entry name" value="HintN"/>
    <property type="match status" value="1"/>
</dbReference>
<dbReference type="PANTHER" id="PTHR10133:SF27">
    <property type="entry name" value="DNA POLYMERASE NU"/>
    <property type="match status" value="1"/>
</dbReference>
<dbReference type="SMART" id="SM00279">
    <property type="entry name" value="HhH2"/>
    <property type="match status" value="1"/>
</dbReference>
<accession>D3PLE6</accession>
<keyword evidence="15" id="KW-0234">DNA repair</keyword>
<dbReference type="GO" id="GO:0001882">
    <property type="term" value="F:nucleoside binding"/>
    <property type="evidence" value="ECO:0007669"/>
    <property type="project" value="InterPro"/>
</dbReference>
<dbReference type="InterPro" id="IPR003586">
    <property type="entry name" value="Hint_dom_C"/>
</dbReference>
<dbReference type="Pfam" id="PF01367">
    <property type="entry name" value="5_3_exonuc"/>
    <property type="match status" value="1"/>
</dbReference>
<keyword evidence="4 18" id="KW-0808">Transferase</keyword>
<sequence length="1273" mass="143362">MEQPSLFSSESPSVELPRPDRIWLVDGHHLAYRSYFAFEKLATSRGEPTQAIFGFLRTLLKLLKEDGDCVIVVFDPPTRTFRHDAFEEYKAGRAATPDDFHPQLEKIKELVDLMGLQRLEVPGYEADDVIGTLAKKAEQEGYPVRILTGDRDSFQLLSEAVQVMLPDGRLMHPQAVQEKYGVSVAQWVDYRSLVGDSSDNLPGAKGIGEKTAAKLLQEWGSLEGLYANLEALSPKIRASLEESRDNVQLSRTLSLIHTDLPLELDFRDCHRREPDRGALREALEKLEFGSILRELNLLAAPPAAEEAPWPPPPEAFLGYTLDRAQPMWANWLGLAAYAGGKVYRGQPSLQELKKFPEIRSMVAKDLSVLALKEGVWVPPGDDPMLLAYLYDPSNSDPASTVRRYGAGDWGSDPGERAQAAHTLWETLQSRIGENPKIEWLYQQIEKPLSAVLARIEARGISLNAEYLLQLSEELAKEISYLEAEIHRLAGRSFNVNSRDQLEVVLYDELKLSAPGRKTQTGKRSTAASALEELLGQHPIIERILTYRELTKLKSTYLDPLPKLIHPKTGRLHTRFNQTGTATGRLSSVDPNLQNIPVRTEIGRRIRKAFRAAPGMRLVVADYSQIELRVLAHLSGDENLINVFREGRDIHTQTAAWMFGLEPDKVGAEQRRAAKCLVEGTKVATGRGWLPIEQVRVGDCVQTDGKMRRVVGLLDNGIQPTIRISTQRGFELRGTPHHRIRVVAKDGAVVWRQLQHLQAGDQVVLRRHGAFGYCNDLPPLEPVAITRHKPLPWPQHLDQKMALWLGYMVAEGTAIRAKQHRERYGVVLMGLGRRDLDVLDEVGALWEWLAGSRLKRYEKQRSVHWAVASTDLAEWIAKWCGAKSDQKRIPNFLWQAPASIQASFLQALFEGDGSISRRRGTTYIRFATASLQLAKDVQRMLLNFGIASTRSAEPRGQHKTSHILLIGEPSDVERFAKHIGFRSQRKSALLRQHTTRRSTYIMPHQEQRLRRIYAALSLKGRDKEKIYECIRTHAQPVGLNATRIQLLLSDPAISGHRYTRVWRWWHENDLFADAISLVEVAKPARVYDLSVEGKPAYLAEGFVSHNTINFGVLYGMSAHRLSNELSISYAEAEGFIERYFASYPKVREWIERVLADARQTGYVETMFGRRRFVADLGSRVRSVREAAERMAFNMPVQGTAADLMKLAMVKLQPELEPLEAHLVLQVHDELLVEAPADKAEAVAGVVREVMQQAWALAVPLEVGTGIGENWLEAK</sequence>
<gene>
    <name evidence="18" type="ordered locus">Mrub_2285</name>
    <name evidence="19" type="ORF">K649_11105</name>
</gene>
<dbReference type="InterPro" id="IPR027434">
    <property type="entry name" value="Homing_endonucl"/>
</dbReference>
<evidence type="ECO:0000256" key="16">
    <source>
        <dbReference type="ARBA" id="ARBA00049244"/>
    </source>
</evidence>
<evidence type="ECO:0000313" key="19">
    <source>
        <dbReference type="EMBL" id="AGK05513.1"/>
    </source>
</evidence>
<dbReference type="InterPro" id="IPR006141">
    <property type="entry name" value="Intein_N"/>
</dbReference>
<dbReference type="Gene3D" id="1.10.150.20">
    <property type="entry name" value="5' to 3' exonuclease, C-terminal subdomain"/>
    <property type="match status" value="3"/>
</dbReference>
<evidence type="ECO:0000256" key="8">
    <source>
        <dbReference type="ARBA" id="ARBA00022763"/>
    </source>
</evidence>
<dbReference type="SMART" id="SM00482">
    <property type="entry name" value="POLAc"/>
    <property type="match status" value="1"/>
</dbReference>
<dbReference type="Gene3D" id="3.10.28.10">
    <property type="entry name" value="Homing endonucleases"/>
    <property type="match status" value="1"/>
</dbReference>
<dbReference type="CDD" id="cd00081">
    <property type="entry name" value="Hint"/>
    <property type="match status" value="1"/>
</dbReference>
<dbReference type="PRINTS" id="PR00868">
    <property type="entry name" value="DNAPOLI"/>
</dbReference>
<dbReference type="Pfam" id="PF09281">
    <property type="entry name" value="Taq-exonuc"/>
    <property type="match status" value="1"/>
</dbReference>
<evidence type="ECO:0000313" key="20">
    <source>
        <dbReference type="Proteomes" id="UP000006655"/>
    </source>
</evidence>
<keyword evidence="12" id="KW-0239">DNA-directed DNA polymerase</keyword>
<dbReference type="GO" id="GO:0006261">
    <property type="term" value="P:DNA-templated DNA replication"/>
    <property type="evidence" value="ECO:0007669"/>
    <property type="project" value="InterPro"/>
</dbReference>
<evidence type="ECO:0000256" key="11">
    <source>
        <dbReference type="ARBA" id="ARBA00022839"/>
    </source>
</evidence>
<dbReference type="GO" id="GO:0016539">
    <property type="term" value="P:intein-mediated protein splicing"/>
    <property type="evidence" value="ECO:0007669"/>
    <property type="project" value="InterPro"/>
</dbReference>
<dbReference type="RefSeq" id="WP_013014535.1">
    <property type="nucleotide sequence ID" value="NC_013946.1"/>
</dbReference>
<dbReference type="PROSITE" id="PS50819">
    <property type="entry name" value="INTEIN_ENDONUCLEASE"/>
    <property type="match status" value="1"/>
</dbReference>
<dbReference type="Pfam" id="PF14890">
    <property type="entry name" value="Intein_splicing"/>
    <property type="match status" value="1"/>
</dbReference>
<evidence type="ECO:0000256" key="9">
    <source>
        <dbReference type="ARBA" id="ARBA00022801"/>
    </source>
</evidence>
<dbReference type="eggNOG" id="COG0258">
    <property type="taxonomic scope" value="Bacteria"/>
</dbReference>
<dbReference type="STRING" id="504728.K649_11105"/>
<evidence type="ECO:0000313" key="18">
    <source>
        <dbReference type="EMBL" id="ADD29037.1"/>
    </source>
</evidence>
<comment type="similarity">
    <text evidence="1">Belongs to the DNA polymerase type-A family.</text>
</comment>
<dbReference type="GO" id="GO:0004519">
    <property type="term" value="F:endonuclease activity"/>
    <property type="evidence" value="ECO:0007669"/>
    <property type="project" value="InterPro"/>
</dbReference>
<keyword evidence="20" id="KW-1185">Reference proteome</keyword>
<name>D3PLE6_MEIRD</name>
<dbReference type="GO" id="GO:0003677">
    <property type="term" value="F:DNA binding"/>
    <property type="evidence" value="ECO:0007669"/>
    <property type="project" value="UniProtKB-KW"/>
</dbReference>
<keyword evidence="13" id="KW-0651">Protein splicing</keyword>
<comment type="catalytic activity">
    <reaction evidence="16">
        <text>DNA(n) + a 2'-deoxyribonucleoside 5'-triphosphate = DNA(n+1) + diphosphate</text>
        <dbReference type="Rhea" id="RHEA:22508"/>
        <dbReference type="Rhea" id="RHEA-COMP:17339"/>
        <dbReference type="Rhea" id="RHEA-COMP:17340"/>
        <dbReference type="ChEBI" id="CHEBI:33019"/>
        <dbReference type="ChEBI" id="CHEBI:61560"/>
        <dbReference type="ChEBI" id="CHEBI:173112"/>
        <dbReference type="EC" id="2.7.7.7"/>
    </reaction>
</comment>
<evidence type="ECO:0000256" key="12">
    <source>
        <dbReference type="ARBA" id="ARBA00022932"/>
    </source>
</evidence>
<dbReference type="InterPro" id="IPR004042">
    <property type="entry name" value="Intein_endonuc_central"/>
</dbReference>
<keyword evidence="5 18" id="KW-0548">Nucleotidyltransferase</keyword>
<dbReference type="InterPro" id="IPR020045">
    <property type="entry name" value="DNA_polI_H3TH"/>
</dbReference>
<keyword evidence="7" id="KW-0540">Nuclease</keyword>
<dbReference type="PANTHER" id="PTHR10133">
    <property type="entry name" value="DNA POLYMERASE I"/>
    <property type="match status" value="1"/>
</dbReference>
<dbReference type="SMART" id="SM00305">
    <property type="entry name" value="HintC"/>
    <property type="match status" value="1"/>
</dbReference>
<dbReference type="FunFam" id="1.20.1060.10:FF:000001">
    <property type="entry name" value="DNA polymerase I"/>
    <property type="match status" value="1"/>
</dbReference>
<dbReference type="GO" id="GO:0006302">
    <property type="term" value="P:double-strand break repair"/>
    <property type="evidence" value="ECO:0007669"/>
    <property type="project" value="TreeGrafter"/>
</dbReference>
<dbReference type="EMBL" id="CP005385">
    <property type="protein sequence ID" value="AGK05513.1"/>
    <property type="molecule type" value="Genomic_DNA"/>
</dbReference>
<dbReference type="Gene3D" id="2.170.16.10">
    <property type="entry name" value="Hedgehog/Intein (Hint) domain"/>
    <property type="match status" value="2"/>
</dbReference>
<dbReference type="InterPro" id="IPR001098">
    <property type="entry name" value="DNA-dir_DNA_pol_A_palm_dom"/>
</dbReference>
<dbReference type="PRINTS" id="PR00379">
    <property type="entry name" value="INTEIN"/>
</dbReference>
<dbReference type="InterPro" id="IPR004860">
    <property type="entry name" value="LAGLIDADG_dom"/>
</dbReference>
<evidence type="ECO:0000256" key="7">
    <source>
        <dbReference type="ARBA" id="ARBA00022722"/>
    </source>
</evidence>
<dbReference type="InterPro" id="IPR043502">
    <property type="entry name" value="DNA/RNA_pol_sf"/>
</dbReference>
<dbReference type="SMART" id="SM00475">
    <property type="entry name" value="53EXOc"/>
    <property type="match status" value="1"/>
</dbReference>
<dbReference type="InterPro" id="IPR030934">
    <property type="entry name" value="Intein_C"/>
</dbReference>
<keyword evidence="8" id="KW-0227">DNA damage</keyword>
<dbReference type="eggNOG" id="COG0749">
    <property type="taxonomic scope" value="Bacteria"/>
</dbReference>
<dbReference type="Pfam" id="PF00476">
    <property type="entry name" value="DNA_pol_A"/>
    <property type="match status" value="2"/>
</dbReference>
<reference evidence="18 20" key="1">
    <citation type="journal article" date="2010" name="Stand. Genomic Sci.">
        <title>Complete genome sequence of Meiothermus ruber type strain (21).</title>
        <authorList>
            <person name="Tindall B.J."/>
            <person name="Sikorski J."/>
            <person name="Lucas S."/>
            <person name="Goltsman E."/>
            <person name="Copeland A."/>
            <person name="Glavina Del Rio T."/>
            <person name="Nolan M."/>
            <person name="Tice H."/>
            <person name="Cheng J.F."/>
            <person name="Han C."/>
            <person name="Pitluck S."/>
            <person name="Liolios K."/>
            <person name="Ivanova N."/>
            <person name="Mavromatis K."/>
            <person name="Ovchinnikova G."/>
            <person name="Pati A."/>
            <person name="Fahnrich R."/>
            <person name="Goodwin L."/>
            <person name="Chen A."/>
            <person name="Palaniappan K."/>
            <person name="Land M."/>
            <person name="Hauser L."/>
            <person name="Chang Y.J."/>
            <person name="Jeffries C.D."/>
            <person name="Rohde M."/>
            <person name="Goker M."/>
            <person name="Woyke T."/>
            <person name="Bristow J."/>
            <person name="Eisen J.A."/>
            <person name="Markowitz V."/>
            <person name="Hugenholtz P."/>
            <person name="Kyrpides N.C."/>
            <person name="Klenk H.P."/>
            <person name="Lapidus A."/>
        </authorList>
    </citation>
    <scope>NUCLEOTIDE SEQUENCE [LARGE SCALE GENOMIC DNA]</scope>
    <source>
        <strain evidence="20">ATCC 35948 / DSM 1279 / VKM B-1258 / 21</strain>
        <strain evidence="18">DSM 1279</strain>
    </source>
</reference>
<dbReference type="InterPro" id="IPR029060">
    <property type="entry name" value="PIN-like_dom_sf"/>
</dbReference>
<evidence type="ECO:0000256" key="5">
    <source>
        <dbReference type="ARBA" id="ARBA00022695"/>
    </source>
</evidence>
<feature type="domain" description="DOD-type homing endonuclease" evidence="17">
    <location>
        <begin position="803"/>
        <end position="945"/>
    </location>
</feature>
<dbReference type="Gene3D" id="1.20.1060.10">
    <property type="entry name" value="Taq DNA Polymerase, Chain T, domain 4"/>
    <property type="match status" value="1"/>
</dbReference>
<evidence type="ECO:0000313" key="21">
    <source>
        <dbReference type="Proteomes" id="UP000013026"/>
    </source>
</evidence>
<dbReference type="PROSITE" id="PS50817">
    <property type="entry name" value="INTEIN_N_TER"/>
    <property type="match status" value="1"/>
</dbReference>
<dbReference type="EMBL" id="CP001743">
    <property type="protein sequence ID" value="ADD29037.1"/>
    <property type="molecule type" value="Genomic_DNA"/>
</dbReference>
<protein>
    <recommendedName>
        <fullName evidence="3">DNA polymerase I, thermostable</fullName>
        <ecNumber evidence="2">2.7.7.7</ecNumber>
    </recommendedName>
</protein>
<reference evidence="19" key="2">
    <citation type="submission" date="2013-04" db="EMBL/GenBank/DDBJ databases">
        <title>Non-Hybrid, Finished Microbial Genome Assemblies from Long-Read SMRT Sequencing Data.</title>
        <authorList>
            <person name="Klammer A."/>
            <person name="Drake J."/>
            <person name="Heiner C."/>
            <person name="Clum A."/>
            <person name="Copeland A."/>
            <person name="Huddleston J."/>
            <person name="Eichler E."/>
            <person name="Turner S.W."/>
        </authorList>
    </citation>
    <scope>NUCLEOTIDE SEQUENCE</scope>
    <source>
        <strain evidence="19">DSM 1279</strain>
    </source>
</reference>
<organism evidence="19 21">
    <name type="scientific">Meiothermus ruber (strain ATCC 35948 / DSM 1279 / VKM B-1258 / 21)</name>
    <name type="common">Thermus ruber</name>
    <dbReference type="NCBI Taxonomy" id="504728"/>
    <lineage>
        <taxon>Bacteria</taxon>
        <taxon>Thermotogati</taxon>
        <taxon>Deinococcota</taxon>
        <taxon>Deinococci</taxon>
        <taxon>Thermales</taxon>
        <taxon>Thermaceae</taxon>
        <taxon>Meiothermus</taxon>
    </lineage>
</organism>
<dbReference type="Gene3D" id="3.30.420.10">
    <property type="entry name" value="Ribonuclease H-like superfamily/Ribonuclease H"/>
    <property type="match status" value="1"/>
</dbReference>
<dbReference type="InterPro" id="IPR020046">
    <property type="entry name" value="5-3_exonucl_a-hlix_arch_N"/>
</dbReference>
<dbReference type="Proteomes" id="UP000006655">
    <property type="component" value="Chromosome"/>
</dbReference>